<accession>A0ABN1W842</accession>
<dbReference type="InterPro" id="IPR032724">
    <property type="entry name" value="SCP1.201-like"/>
</dbReference>
<dbReference type="EMBL" id="BAAALN010000006">
    <property type="protein sequence ID" value="GAA1239898.1"/>
    <property type="molecule type" value="Genomic_DNA"/>
</dbReference>
<sequence>MSLDRLAETIGRVLDQLAAARSALAHASQATVEVRDMYAQALEGAHDADAAQVPGVATEAVEQVDQQHGRLAQIEPLLRGYLDRLGATTAPASRQQPAPVAPSAPAGDPAPPPAPAGVSAPDGSRYPHAAAWAADMLPSRVVPRTQQRTVGLIDGVPGQFTSGVDDTWSGAVQQRLRDLGLRPQSARFMQAHVELKVAEYMLTTRQRHTELVINNEPCRARDALRPGCRELLPRYLPRG</sequence>
<evidence type="ECO:0000256" key="1">
    <source>
        <dbReference type="SAM" id="MobiDB-lite"/>
    </source>
</evidence>
<name>A0ABN1W842_9PSEU</name>
<evidence type="ECO:0000313" key="2">
    <source>
        <dbReference type="EMBL" id="GAA1239898.1"/>
    </source>
</evidence>
<feature type="compositionally biased region" description="Low complexity" evidence="1">
    <location>
        <begin position="90"/>
        <end position="107"/>
    </location>
</feature>
<evidence type="ECO:0000313" key="3">
    <source>
        <dbReference type="Proteomes" id="UP001500653"/>
    </source>
</evidence>
<dbReference type="RefSeq" id="WP_253862417.1">
    <property type="nucleotide sequence ID" value="NZ_BAAALN010000006.1"/>
</dbReference>
<dbReference type="Pfam" id="PF14428">
    <property type="entry name" value="DddA-like"/>
    <property type="match status" value="1"/>
</dbReference>
<proteinExistence type="predicted"/>
<dbReference type="Proteomes" id="UP001500653">
    <property type="component" value="Unassembled WGS sequence"/>
</dbReference>
<comment type="caution">
    <text evidence="2">The sequence shown here is derived from an EMBL/GenBank/DDBJ whole genome shotgun (WGS) entry which is preliminary data.</text>
</comment>
<keyword evidence="3" id="KW-1185">Reference proteome</keyword>
<gene>
    <name evidence="2" type="ORF">GCM10009676_25820</name>
</gene>
<reference evidence="2 3" key="1">
    <citation type="journal article" date="2019" name="Int. J. Syst. Evol. Microbiol.">
        <title>The Global Catalogue of Microorganisms (GCM) 10K type strain sequencing project: providing services to taxonomists for standard genome sequencing and annotation.</title>
        <authorList>
            <consortium name="The Broad Institute Genomics Platform"/>
            <consortium name="The Broad Institute Genome Sequencing Center for Infectious Disease"/>
            <person name="Wu L."/>
            <person name="Ma J."/>
        </authorList>
    </citation>
    <scope>NUCLEOTIDE SEQUENCE [LARGE SCALE GENOMIC DNA]</scope>
    <source>
        <strain evidence="2 3">JCM 13023</strain>
    </source>
</reference>
<feature type="region of interest" description="Disordered" evidence="1">
    <location>
        <begin position="90"/>
        <end position="123"/>
    </location>
</feature>
<organism evidence="2 3">
    <name type="scientific">Prauserella halophila</name>
    <dbReference type="NCBI Taxonomy" id="185641"/>
    <lineage>
        <taxon>Bacteria</taxon>
        <taxon>Bacillati</taxon>
        <taxon>Actinomycetota</taxon>
        <taxon>Actinomycetes</taxon>
        <taxon>Pseudonocardiales</taxon>
        <taxon>Pseudonocardiaceae</taxon>
        <taxon>Prauserella</taxon>
    </lineage>
</organism>
<protein>
    <submittedName>
        <fullName evidence="2">SCP1.201-like deaminase</fullName>
    </submittedName>
</protein>